<dbReference type="SUPFAM" id="SSF53474">
    <property type="entry name" value="alpha/beta-Hydrolases"/>
    <property type="match status" value="1"/>
</dbReference>
<reference evidence="2 3" key="1">
    <citation type="journal article" date="2008" name="Nature">
        <title>The genome of the choanoflagellate Monosiga brevicollis and the origin of metazoans.</title>
        <authorList>
            <consortium name="JGI Sequencing"/>
            <person name="King N."/>
            <person name="Westbrook M.J."/>
            <person name="Young S.L."/>
            <person name="Kuo A."/>
            <person name="Abedin M."/>
            <person name="Chapman J."/>
            <person name="Fairclough S."/>
            <person name="Hellsten U."/>
            <person name="Isogai Y."/>
            <person name="Letunic I."/>
            <person name="Marr M."/>
            <person name="Pincus D."/>
            <person name="Putnam N."/>
            <person name="Rokas A."/>
            <person name="Wright K.J."/>
            <person name="Zuzow R."/>
            <person name="Dirks W."/>
            <person name="Good M."/>
            <person name="Goodstein D."/>
            <person name="Lemons D."/>
            <person name="Li W."/>
            <person name="Lyons J.B."/>
            <person name="Morris A."/>
            <person name="Nichols S."/>
            <person name="Richter D.J."/>
            <person name="Salamov A."/>
            <person name="Bork P."/>
            <person name="Lim W.A."/>
            <person name="Manning G."/>
            <person name="Miller W.T."/>
            <person name="McGinnis W."/>
            <person name="Shapiro H."/>
            <person name="Tjian R."/>
            <person name="Grigoriev I.V."/>
            <person name="Rokhsar D."/>
        </authorList>
    </citation>
    <scope>NUCLEOTIDE SEQUENCE [LARGE SCALE GENOMIC DNA]</scope>
    <source>
        <strain evidence="3">MX1 / ATCC 50154</strain>
    </source>
</reference>
<dbReference type="GeneID" id="5890870"/>
<dbReference type="STRING" id="81824.A9UYC1"/>
<dbReference type="Proteomes" id="UP000001357">
    <property type="component" value="Unassembled WGS sequence"/>
</dbReference>
<dbReference type="OMA" id="YMAGQFQ"/>
<evidence type="ECO:0000313" key="3">
    <source>
        <dbReference type="Proteomes" id="UP000001357"/>
    </source>
</evidence>
<name>A9UYC1_MONBE</name>
<evidence type="ECO:0008006" key="4">
    <source>
        <dbReference type="Google" id="ProtNLM"/>
    </source>
</evidence>
<organism evidence="2 3">
    <name type="scientific">Monosiga brevicollis</name>
    <name type="common">Choanoflagellate</name>
    <dbReference type="NCBI Taxonomy" id="81824"/>
    <lineage>
        <taxon>Eukaryota</taxon>
        <taxon>Choanoflagellata</taxon>
        <taxon>Craspedida</taxon>
        <taxon>Salpingoecidae</taxon>
        <taxon>Monosiga</taxon>
    </lineage>
</organism>
<dbReference type="InterPro" id="IPR029058">
    <property type="entry name" value="AB_hydrolase_fold"/>
</dbReference>
<gene>
    <name evidence="2" type="ORF">MONBRDRAFT_32243</name>
</gene>
<evidence type="ECO:0000256" key="1">
    <source>
        <dbReference type="SAM" id="SignalP"/>
    </source>
</evidence>
<dbReference type="RefSeq" id="XP_001745466.1">
    <property type="nucleotide sequence ID" value="XM_001745414.1"/>
</dbReference>
<dbReference type="InParanoid" id="A9UYC1"/>
<dbReference type="FunFam" id="3.40.50.1820:FF:000718">
    <property type="entry name" value="Poly(3-hydroxyalkanoate) depolymerase"/>
    <property type="match status" value="1"/>
</dbReference>
<sequence>MLTKTFVALACLAATATASWPDIQVSSQNVTVSGLSAGAFFAVQYHVAFSASITGAGIVAGGPYYCAEDEMAEALTMCMNTPEMINLERLYSATEGFAASKSIDATSNMASDNVYLYSGTNDHVVNSAAMHKLQTYYEHYVTNGNITTEYTVDSAHGMPTLDYGNPCSLQGEPYIQKCEYDGAGHILQTLYGTLNPRGTASDSNIISFDQTAFGSADALLGPTGYMYVPTACRNASACRLHIVFHGCQQQIERIHEDYIKHTGYNEWAESNNLVILYPQCKATELVGNPNACFDWWGYTNKQYATQNGSQMKVIRAMQDKLTGASK</sequence>
<dbReference type="eggNOG" id="ENOG502RYCJ">
    <property type="taxonomic scope" value="Eukaryota"/>
</dbReference>
<keyword evidence="1" id="KW-0732">Signal</keyword>
<dbReference type="EMBL" id="CH991550">
    <property type="protein sequence ID" value="EDQ89437.1"/>
    <property type="molecule type" value="Genomic_DNA"/>
</dbReference>
<protein>
    <recommendedName>
        <fullName evidence="4">Polyhydroxybutyrate depolymerase</fullName>
    </recommendedName>
</protein>
<keyword evidence="3" id="KW-1185">Reference proteome</keyword>
<dbReference type="PANTHER" id="PTHR42972:SF8">
    <property type="entry name" value="POLYHYDROXYBUTYRATE DEPOLYMERASE"/>
    <property type="match status" value="1"/>
</dbReference>
<dbReference type="PANTHER" id="PTHR42972">
    <property type="entry name" value="TOL-PAL SYSTEM PROTEIN TOLB"/>
    <property type="match status" value="1"/>
</dbReference>
<dbReference type="Gene3D" id="3.40.50.1820">
    <property type="entry name" value="alpha/beta hydrolase"/>
    <property type="match status" value="2"/>
</dbReference>
<feature type="chain" id="PRO_5002745048" description="Polyhydroxybutyrate depolymerase" evidence="1">
    <location>
        <begin position="19"/>
        <end position="326"/>
    </location>
</feature>
<accession>A9UYC1</accession>
<dbReference type="KEGG" id="mbr:MONBRDRAFT_32243"/>
<feature type="signal peptide" evidence="1">
    <location>
        <begin position="1"/>
        <end position="18"/>
    </location>
</feature>
<proteinExistence type="predicted"/>
<dbReference type="AlphaFoldDB" id="A9UYC1"/>
<evidence type="ECO:0000313" key="2">
    <source>
        <dbReference type="EMBL" id="EDQ89437.1"/>
    </source>
</evidence>